<organism evidence="1 2">
    <name type="scientific">Aliikangiella marina</name>
    <dbReference type="NCBI Taxonomy" id="1712262"/>
    <lineage>
        <taxon>Bacteria</taxon>
        <taxon>Pseudomonadati</taxon>
        <taxon>Pseudomonadota</taxon>
        <taxon>Gammaproteobacteria</taxon>
        <taxon>Oceanospirillales</taxon>
        <taxon>Pleioneaceae</taxon>
        <taxon>Aliikangiella</taxon>
    </lineage>
</organism>
<dbReference type="GO" id="GO:0016740">
    <property type="term" value="F:transferase activity"/>
    <property type="evidence" value="ECO:0007669"/>
    <property type="project" value="UniProtKB-KW"/>
</dbReference>
<evidence type="ECO:0000313" key="1">
    <source>
        <dbReference type="EMBL" id="TQV76631.1"/>
    </source>
</evidence>
<dbReference type="GO" id="GO:1990228">
    <property type="term" value="C:sulfurtransferase complex"/>
    <property type="evidence" value="ECO:0007669"/>
    <property type="project" value="TreeGrafter"/>
</dbReference>
<comment type="caution">
    <text evidence="1">The sequence shown here is derived from an EMBL/GenBank/DDBJ whole genome shotgun (WGS) entry which is preliminary data.</text>
</comment>
<dbReference type="PANTHER" id="PTHR37526:SF1">
    <property type="entry name" value="PROTEIN TUSB"/>
    <property type="match status" value="1"/>
</dbReference>
<dbReference type="InterPro" id="IPR007215">
    <property type="entry name" value="Sulphur_relay_TusB/DsrH"/>
</dbReference>
<dbReference type="Pfam" id="PF04077">
    <property type="entry name" value="DsrH"/>
    <property type="match status" value="1"/>
</dbReference>
<sequence length="97" mass="10820">MSQLHLINRSMSQAELQSNFDRLVASSDSLLFIGDGVLNLVNNQLNTYLGALSSPILGLEADIRARGLTRESFQFARVINDLEMVDLTLSHQKTISW</sequence>
<dbReference type="InterPro" id="IPR027396">
    <property type="entry name" value="DsrEFH-like"/>
</dbReference>
<keyword evidence="2" id="KW-1185">Reference proteome</keyword>
<accession>A0A545THK2</accession>
<dbReference type="SUPFAM" id="SSF75169">
    <property type="entry name" value="DsrEFH-like"/>
    <property type="match status" value="1"/>
</dbReference>
<dbReference type="RefSeq" id="WP_142887991.1">
    <property type="nucleotide sequence ID" value="NZ_VIKR01000001.1"/>
</dbReference>
<dbReference type="GO" id="GO:0002143">
    <property type="term" value="P:tRNA wobble position uridine thiolation"/>
    <property type="evidence" value="ECO:0007669"/>
    <property type="project" value="InterPro"/>
</dbReference>
<dbReference type="OrthoDB" id="9795117at2"/>
<name>A0A545THK2_9GAMM</name>
<protein>
    <submittedName>
        <fullName evidence="1">Sulfurtransferase complex subunit TusB</fullName>
    </submittedName>
</protein>
<dbReference type="PANTHER" id="PTHR37526">
    <property type="entry name" value="PROTEIN TUSB"/>
    <property type="match status" value="1"/>
</dbReference>
<proteinExistence type="predicted"/>
<dbReference type="AlphaFoldDB" id="A0A545THK2"/>
<dbReference type="Gene3D" id="3.40.1260.10">
    <property type="entry name" value="DsrEFH-like"/>
    <property type="match status" value="1"/>
</dbReference>
<dbReference type="Proteomes" id="UP000317839">
    <property type="component" value="Unassembled WGS sequence"/>
</dbReference>
<reference evidence="1 2" key="1">
    <citation type="submission" date="2019-06" db="EMBL/GenBank/DDBJ databases">
        <title>Draft genome of Aliikangiella marina GYP-15.</title>
        <authorList>
            <person name="Wang G."/>
        </authorList>
    </citation>
    <scope>NUCLEOTIDE SEQUENCE [LARGE SCALE GENOMIC DNA]</scope>
    <source>
        <strain evidence="1 2">GYP-15</strain>
    </source>
</reference>
<evidence type="ECO:0000313" key="2">
    <source>
        <dbReference type="Proteomes" id="UP000317839"/>
    </source>
</evidence>
<dbReference type="EMBL" id="VIKR01000001">
    <property type="protein sequence ID" value="TQV76631.1"/>
    <property type="molecule type" value="Genomic_DNA"/>
</dbReference>
<dbReference type="NCBIfam" id="TIGR03011">
    <property type="entry name" value="sulf_tusB_dsrH"/>
    <property type="match status" value="1"/>
</dbReference>
<gene>
    <name evidence="1" type="primary">dsrH</name>
    <name evidence="1" type="ORF">FLL45_01340</name>
</gene>
<keyword evidence="1" id="KW-0808">Transferase</keyword>